<keyword evidence="5" id="KW-0418">Kinase</keyword>
<keyword evidence="6" id="KW-0902">Two-component regulatory system</keyword>
<dbReference type="AlphaFoldDB" id="A0A6J4KKZ3"/>
<dbReference type="InterPro" id="IPR005467">
    <property type="entry name" value="His_kinase_dom"/>
</dbReference>
<dbReference type="Gene3D" id="3.30.565.10">
    <property type="entry name" value="Histidine kinase-like ATPase, C-terminal domain"/>
    <property type="match status" value="1"/>
</dbReference>
<feature type="compositionally biased region" description="Low complexity" evidence="7">
    <location>
        <begin position="566"/>
        <end position="585"/>
    </location>
</feature>
<evidence type="ECO:0000313" key="9">
    <source>
        <dbReference type="EMBL" id="CAA9307959.1"/>
    </source>
</evidence>
<dbReference type="InterPro" id="IPR004358">
    <property type="entry name" value="Sig_transdc_His_kin-like_C"/>
</dbReference>
<dbReference type="EMBL" id="CADCTU010000290">
    <property type="protein sequence ID" value="CAA9307959.1"/>
    <property type="molecule type" value="Genomic_DNA"/>
</dbReference>
<evidence type="ECO:0000256" key="6">
    <source>
        <dbReference type="ARBA" id="ARBA00023012"/>
    </source>
</evidence>
<evidence type="ECO:0000256" key="3">
    <source>
        <dbReference type="ARBA" id="ARBA00022553"/>
    </source>
</evidence>
<organism evidence="9">
    <name type="scientific">uncultured Gemmatimonadaceae bacterium</name>
    <dbReference type="NCBI Taxonomy" id="246130"/>
    <lineage>
        <taxon>Bacteria</taxon>
        <taxon>Pseudomonadati</taxon>
        <taxon>Gemmatimonadota</taxon>
        <taxon>Gemmatimonadia</taxon>
        <taxon>Gemmatimonadales</taxon>
        <taxon>Gemmatimonadaceae</taxon>
        <taxon>environmental samples</taxon>
    </lineage>
</organism>
<evidence type="ECO:0000256" key="5">
    <source>
        <dbReference type="ARBA" id="ARBA00022777"/>
    </source>
</evidence>
<dbReference type="SUPFAM" id="SSF55785">
    <property type="entry name" value="PYP-like sensor domain (PAS domain)"/>
    <property type="match status" value="1"/>
</dbReference>
<dbReference type="EC" id="2.7.13.3" evidence="2"/>
<dbReference type="CDD" id="cd00082">
    <property type="entry name" value="HisKA"/>
    <property type="match status" value="1"/>
</dbReference>
<keyword evidence="3" id="KW-0597">Phosphoprotein</keyword>
<dbReference type="SMART" id="SM00091">
    <property type="entry name" value="PAS"/>
    <property type="match status" value="1"/>
</dbReference>
<dbReference type="SUPFAM" id="SSF55781">
    <property type="entry name" value="GAF domain-like"/>
    <property type="match status" value="1"/>
</dbReference>
<evidence type="ECO:0000259" key="8">
    <source>
        <dbReference type="PROSITE" id="PS50109"/>
    </source>
</evidence>
<dbReference type="Gene3D" id="1.10.287.130">
    <property type="match status" value="1"/>
</dbReference>
<feature type="domain" description="Histidine kinase" evidence="8">
    <location>
        <begin position="349"/>
        <end position="567"/>
    </location>
</feature>
<dbReference type="SMART" id="SM00387">
    <property type="entry name" value="HATPase_c"/>
    <property type="match status" value="1"/>
</dbReference>
<comment type="catalytic activity">
    <reaction evidence="1">
        <text>ATP + protein L-histidine = ADP + protein N-phospho-L-histidine.</text>
        <dbReference type="EC" id="2.7.13.3"/>
    </reaction>
</comment>
<dbReference type="Pfam" id="PF02518">
    <property type="entry name" value="HATPase_c"/>
    <property type="match status" value="1"/>
</dbReference>
<dbReference type="Pfam" id="PF01590">
    <property type="entry name" value="GAF"/>
    <property type="match status" value="1"/>
</dbReference>
<dbReference type="InterPro" id="IPR000014">
    <property type="entry name" value="PAS"/>
</dbReference>
<dbReference type="InterPro" id="IPR036890">
    <property type="entry name" value="HATPase_C_sf"/>
</dbReference>
<proteinExistence type="predicted"/>
<dbReference type="Pfam" id="PF00512">
    <property type="entry name" value="HisKA"/>
    <property type="match status" value="1"/>
</dbReference>
<evidence type="ECO:0000256" key="7">
    <source>
        <dbReference type="SAM" id="MobiDB-lite"/>
    </source>
</evidence>
<dbReference type="Gene3D" id="3.30.450.20">
    <property type="entry name" value="PAS domain"/>
    <property type="match status" value="1"/>
</dbReference>
<dbReference type="CDD" id="cd16922">
    <property type="entry name" value="HATPase_EvgS-ArcB-TorS-like"/>
    <property type="match status" value="1"/>
</dbReference>
<dbReference type="PANTHER" id="PTHR43711:SF1">
    <property type="entry name" value="HISTIDINE KINASE 1"/>
    <property type="match status" value="1"/>
</dbReference>
<gene>
    <name evidence="9" type="ORF">AVDCRST_MAG11-1286</name>
</gene>
<evidence type="ECO:0000256" key="1">
    <source>
        <dbReference type="ARBA" id="ARBA00000085"/>
    </source>
</evidence>
<accession>A0A6J4KKZ3</accession>
<reference evidence="9" key="1">
    <citation type="submission" date="2020-02" db="EMBL/GenBank/DDBJ databases">
        <authorList>
            <person name="Meier V. D."/>
        </authorList>
    </citation>
    <scope>NUCLEOTIDE SEQUENCE</scope>
    <source>
        <strain evidence="9">AVDCRST_MAG11</strain>
    </source>
</reference>
<dbReference type="PANTHER" id="PTHR43711">
    <property type="entry name" value="TWO-COMPONENT HISTIDINE KINASE"/>
    <property type="match status" value="1"/>
</dbReference>
<dbReference type="InterPro" id="IPR050736">
    <property type="entry name" value="Sensor_HK_Regulatory"/>
</dbReference>
<keyword evidence="4" id="KW-0808">Transferase</keyword>
<dbReference type="SMART" id="SM00065">
    <property type="entry name" value="GAF"/>
    <property type="match status" value="1"/>
</dbReference>
<feature type="region of interest" description="Disordered" evidence="7">
    <location>
        <begin position="564"/>
        <end position="585"/>
    </location>
</feature>
<dbReference type="Pfam" id="PF00989">
    <property type="entry name" value="PAS"/>
    <property type="match status" value="1"/>
</dbReference>
<dbReference type="SUPFAM" id="SSF55874">
    <property type="entry name" value="ATPase domain of HSP90 chaperone/DNA topoisomerase II/histidine kinase"/>
    <property type="match status" value="1"/>
</dbReference>
<dbReference type="SUPFAM" id="SSF47384">
    <property type="entry name" value="Homodimeric domain of signal transducing histidine kinase"/>
    <property type="match status" value="1"/>
</dbReference>
<dbReference type="GO" id="GO:0000155">
    <property type="term" value="F:phosphorelay sensor kinase activity"/>
    <property type="evidence" value="ECO:0007669"/>
    <property type="project" value="InterPro"/>
</dbReference>
<evidence type="ECO:0000256" key="4">
    <source>
        <dbReference type="ARBA" id="ARBA00022679"/>
    </source>
</evidence>
<sequence length="585" mass="61755">MPPEGDALAETIAREADVAAFLPDPYLVTDQWGVIRFVNDAAALLLDRPAWMLLRKPLAVLVEPEERGRFRAGMLHLHRLGTRAGAWTVPLQLRAGEPPLEVAVNAQPIRRPDGEPVGIRWLLRAGASEAESAGRPNALPLPVVPGRPLADPASRRGALLDRASAVLATAATVDADGAMAAVAQLLVPVLGDLCVLDVRRENLPDRVRRVHVAFASRGSGAVAREIAAHAPALSHEQSPVAAALARGETTVTTTIDDALLDAVAGDDAAYRLALGALAPTSLMVVPLVARGRALGALTLWMAESRRRHMATDLAVAREIAERAALTLENARLLESMRRASLVKSNFLAAMSHELRTPLTAVLGYTELLTEGIAGPLTPAQYHHLSRIAASGAHLLSLVNEILDFSRAESGEATVHLEELDAVAIARSALAIVEPLAAAKGLDLGTEMPAGAVAIRSDAGKLRQILINLLGNAVKFTDAGEVRLTVRVDGGQLWLVVADSGLGIAENDLERIFDPFWQVEQSHTRRHGGTGLGLSLVRTLARALGGEVAVESTLGRGSRFTVHLPLTTASPASPPATTQASPSAPR</sequence>
<dbReference type="InterPro" id="IPR013767">
    <property type="entry name" value="PAS_fold"/>
</dbReference>
<dbReference type="InterPro" id="IPR003018">
    <property type="entry name" value="GAF"/>
</dbReference>
<dbReference type="InterPro" id="IPR003594">
    <property type="entry name" value="HATPase_dom"/>
</dbReference>
<dbReference type="PROSITE" id="PS50109">
    <property type="entry name" value="HIS_KIN"/>
    <property type="match status" value="1"/>
</dbReference>
<name>A0A6J4KKZ3_9BACT</name>
<dbReference type="InterPro" id="IPR003661">
    <property type="entry name" value="HisK_dim/P_dom"/>
</dbReference>
<dbReference type="FunFam" id="3.30.565.10:FF:000049">
    <property type="entry name" value="Two-component sensor histidine kinase"/>
    <property type="match status" value="1"/>
</dbReference>
<evidence type="ECO:0000256" key="2">
    <source>
        <dbReference type="ARBA" id="ARBA00012438"/>
    </source>
</evidence>
<dbReference type="InterPro" id="IPR035965">
    <property type="entry name" value="PAS-like_dom_sf"/>
</dbReference>
<dbReference type="InterPro" id="IPR029016">
    <property type="entry name" value="GAF-like_dom_sf"/>
</dbReference>
<dbReference type="SMART" id="SM00388">
    <property type="entry name" value="HisKA"/>
    <property type="match status" value="1"/>
</dbReference>
<dbReference type="PRINTS" id="PR00344">
    <property type="entry name" value="BCTRLSENSOR"/>
</dbReference>
<protein>
    <recommendedName>
        <fullName evidence="2">histidine kinase</fullName>
        <ecNumber evidence="2">2.7.13.3</ecNumber>
    </recommendedName>
</protein>
<dbReference type="Gene3D" id="3.30.450.40">
    <property type="match status" value="1"/>
</dbReference>
<dbReference type="GO" id="GO:0006355">
    <property type="term" value="P:regulation of DNA-templated transcription"/>
    <property type="evidence" value="ECO:0007669"/>
    <property type="project" value="InterPro"/>
</dbReference>
<dbReference type="InterPro" id="IPR036097">
    <property type="entry name" value="HisK_dim/P_sf"/>
</dbReference>
<dbReference type="CDD" id="cd00130">
    <property type="entry name" value="PAS"/>
    <property type="match status" value="1"/>
</dbReference>